<evidence type="ECO:0000313" key="4">
    <source>
        <dbReference type="EMBL" id="KHJ34287.1"/>
    </source>
</evidence>
<dbReference type="GO" id="GO:0032934">
    <property type="term" value="F:sterol binding"/>
    <property type="evidence" value="ECO:0007669"/>
    <property type="project" value="TreeGrafter"/>
</dbReference>
<accession>A0A0B1P6K3</accession>
<keyword evidence="5" id="KW-1185">Reference proteome</keyword>
<sequence>MGSAERKDLKFSMVISSFQSSFQRHVPSVKFFRLTASNLLYLFSSSYTTKTPTNLEYLTGIMSSSISSESHKGSLYSTKTSSSDNSLEEPENKTGKSTDDSSKLRLFMGILKKFVGVADIATVRFSLPAQLLEPTPNLEYWNYIDQPSVFAAIGLSNDPVERMLEVLRFWFTKDLKYVKGKPCKPYNSTLGEFFRCNWEVNNEIPTIAELKKIGEGSRSSSRSKFSRNSSTSTTVSKSFSISPISDKIKVSFLTEQTSHHPPVSAFIVDCPERGLQARGFDQITAKFTGMSVKVSPGEHNFGFYITLKDRDDEEYHLTHPTAHIGGLIRGNLNVTVCEQCYITCKKTQIKTILHYVEESWLGKSQNKVEGVIFKYNPSNDVIMKIKDVPESDILGRISGAWKETVYFSLGSSNKHRIPLVDLTPLYPAEKIVPPMTFQLPNESRRQWYPVTEAIDERQYSKATSLKLELEEKQRMKVKEREQKDTKWTPRFFVGALTPEGRPELTSEGKEVLLHLQKNEWKLEEKID</sequence>
<evidence type="ECO:0000256" key="3">
    <source>
        <dbReference type="SAM" id="MobiDB-lite"/>
    </source>
</evidence>
<dbReference type="Proteomes" id="UP000030854">
    <property type="component" value="Unassembled WGS sequence"/>
</dbReference>
<dbReference type="InterPro" id="IPR037239">
    <property type="entry name" value="OSBP_sf"/>
</dbReference>
<comment type="similarity">
    <text evidence="1 2">Belongs to the OSBP family.</text>
</comment>
<dbReference type="Gene3D" id="3.30.70.3490">
    <property type="match status" value="1"/>
</dbReference>
<dbReference type="STRING" id="52586.A0A0B1P6K3"/>
<dbReference type="FunFam" id="2.40.160.120:FF:000016">
    <property type="entry name" value="Oxysterol binding protein (Orp8), putative"/>
    <property type="match status" value="1"/>
</dbReference>
<organism evidence="4 5">
    <name type="scientific">Uncinula necator</name>
    <name type="common">Grape powdery mildew</name>
    <dbReference type="NCBI Taxonomy" id="52586"/>
    <lineage>
        <taxon>Eukaryota</taxon>
        <taxon>Fungi</taxon>
        <taxon>Dikarya</taxon>
        <taxon>Ascomycota</taxon>
        <taxon>Pezizomycotina</taxon>
        <taxon>Leotiomycetes</taxon>
        <taxon>Erysiphales</taxon>
        <taxon>Erysiphaceae</taxon>
        <taxon>Erysiphe</taxon>
    </lineage>
</organism>
<feature type="compositionally biased region" description="Basic and acidic residues" evidence="3">
    <location>
        <begin position="90"/>
        <end position="100"/>
    </location>
</feature>
<evidence type="ECO:0000256" key="1">
    <source>
        <dbReference type="ARBA" id="ARBA00008842"/>
    </source>
</evidence>
<dbReference type="InterPro" id="IPR000648">
    <property type="entry name" value="Oxysterol-bd"/>
</dbReference>
<dbReference type="OMA" id="WNYLDAP"/>
<evidence type="ECO:0000313" key="5">
    <source>
        <dbReference type="Proteomes" id="UP000030854"/>
    </source>
</evidence>
<protein>
    <submittedName>
        <fullName evidence="4">Putative oxysterol-binding protein</fullName>
    </submittedName>
</protein>
<gene>
    <name evidence="4" type="ORF">EV44_g5880</name>
</gene>
<dbReference type="Gene3D" id="2.40.160.120">
    <property type="match status" value="1"/>
</dbReference>
<evidence type="ECO:0000256" key="2">
    <source>
        <dbReference type="RuleBase" id="RU003844"/>
    </source>
</evidence>
<name>A0A0B1P6K3_UNCNE</name>
<feature type="region of interest" description="Disordered" evidence="3">
    <location>
        <begin position="67"/>
        <end position="100"/>
    </location>
</feature>
<dbReference type="Pfam" id="PF01237">
    <property type="entry name" value="Oxysterol_BP"/>
    <property type="match status" value="1"/>
</dbReference>
<dbReference type="PANTHER" id="PTHR10972:SF212">
    <property type="entry name" value="OXYSTEROL-BINDING PROTEIN-LIKE PROTEIN 1"/>
    <property type="match status" value="1"/>
</dbReference>
<dbReference type="GO" id="GO:0016020">
    <property type="term" value="C:membrane"/>
    <property type="evidence" value="ECO:0007669"/>
    <property type="project" value="TreeGrafter"/>
</dbReference>
<dbReference type="PROSITE" id="PS01013">
    <property type="entry name" value="OSBP"/>
    <property type="match status" value="1"/>
</dbReference>
<dbReference type="EMBL" id="JNVN01000959">
    <property type="protein sequence ID" value="KHJ34287.1"/>
    <property type="molecule type" value="Genomic_DNA"/>
</dbReference>
<feature type="region of interest" description="Disordered" evidence="3">
    <location>
        <begin position="217"/>
        <end position="237"/>
    </location>
</feature>
<dbReference type="SUPFAM" id="SSF144000">
    <property type="entry name" value="Oxysterol-binding protein-like"/>
    <property type="match status" value="1"/>
</dbReference>
<dbReference type="InterPro" id="IPR018494">
    <property type="entry name" value="Oxysterol-bd_CS"/>
</dbReference>
<dbReference type="HOGENOM" id="CLU_029722_0_0_1"/>
<reference evidence="4 5" key="1">
    <citation type="journal article" date="2014" name="BMC Genomics">
        <title>Adaptive genomic structural variation in the grape powdery mildew pathogen, Erysiphe necator.</title>
        <authorList>
            <person name="Jones L."/>
            <person name="Riaz S."/>
            <person name="Morales-Cruz A."/>
            <person name="Amrine K.C."/>
            <person name="McGuire B."/>
            <person name="Gubler W.D."/>
            <person name="Walker M.A."/>
            <person name="Cantu D."/>
        </authorList>
    </citation>
    <scope>NUCLEOTIDE SEQUENCE [LARGE SCALE GENOMIC DNA]</scope>
    <source>
        <strain evidence="5">c</strain>
    </source>
</reference>
<dbReference type="AlphaFoldDB" id="A0A0B1P6K3"/>
<dbReference type="GO" id="GO:0005829">
    <property type="term" value="C:cytosol"/>
    <property type="evidence" value="ECO:0007669"/>
    <property type="project" value="TreeGrafter"/>
</dbReference>
<proteinExistence type="inferred from homology"/>
<dbReference type="PANTHER" id="PTHR10972">
    <property type="entry name" value="OXYSTEROL-BINDING PROTEIN-RELATED"/>
    <property type="match status" value="1"/>
</dbReference>
<feature type="compositionally biased region" description="Polar residues" evidence="3">
    <location>
        <begin position="75"/>
        <end position="85"/>
    </location>
</feature>
<comment type="caution">
    <text evidence="4">The sequence shown here is derived from an EMBL/GenBank/DDBJ whole genome shotgun (WGS) entry which is preliminary data.</text>
</comment>